<protein>
    <submittedName>
        <fullName evidence="1">Uncharacterized protein</fullName>
    </submittedName>
</protein>
<comment type="caution">
    <text evidence="1">The sequence shown here is derived from an EMBL/GenBank/DDBJ whole genome shotgun (WGS) entry which is preliminary data.</text>
</comment>
<evidence type="ECO:0000313" key="1">
    <source>
        <dbReference type="EMBL" id="MBA0783284.1"/>
    </source>
</evidence>
<feature type="non-terminal residue" evidence="1">
    <location>
        <position position="40"/>
    </location>
</feature>
<sequence>MDLMVGKDMETKSFAKTFVDIDLDDANDISVNFEVEKIEE</sequence>
<proteinExistence type="predicted"/>
<reference evidence="1 2" key="1">
    <citation type="journal article" date="2019" name="Genome Biol. Evol.">
        <title>Insights into the evolution of the New World diploid cottons (Gossypium, subgenus Houzingenia) based on genome sequencing.</title>
        <authorList>
            <person name="Grover C.E."/>
            <person name="Arick M.A. 2nd"/>
            <person name="Thrash A."/>
            <person name="Conover J.L."/>
            <person name="Sanders W.S."/>
            <person name="Peterson D.G."/>
            <person name="Frelichowski J.E."/>
            <person name="Scheffler J.A."/>
            <person name="Scheffler B.E."/>
            <person name="Wendel J.F."/>
        </authorList>
    </citation>
    <scope>NUCLEOTIDE SEQUENCE [LARGE SCALE GENOMIC DNA]</scope>
    <source>
        <strain evidence="1">8</strain>
        <tissue evidence="1">Leaf</tissue>
    </source>
</reference>
<name>A0A7J9FE85_9ROSI</name>
<accession>A0A7J9FE85</accession>
<evidence type="ECO:0000313" key="2">
    <source>
        <dbReference type="Proteomes" id="UP000593568"/>
    </source>
</evidence>
<dbReference type="Proteomes" id="UP000593568">
    <property type="component" value="Unassembled WGS sequence"/>
</dbReference>
<dbReference type="AlphaFoldDB" id="A0A7J9FE85"/>
<keyword evidence="2" id="KW-1185">Reference proteome</keyword>
<organism evidence="1 2">
    <name type="scientific">Gossypium trilobum</name>
    <dbReference type="NCBI Taxonomy" id="34281"/>
    <lineage>
        <taxon>Eukaryota</taxon>
        <taxon>Viridiplantae</taxon>
        <taxon>Streptophyta</taxon>
        <taxon>Embryophyta</taxon>
        <taxon>Tracheophyta</taxon>
        <taxon>Spermatophyta</taxon>
        <taxon>Magnoliopsida</taxon>
        <taxon>eudicotyledons</taxon>
        <taxon>Gunneridae</taxon>
        <taxon>Pentapetalae</taxon>
        <taxon>rosids</taxon>
        <taxon>malvids</taxon>
        <taxon>Malvales</taxon>
        <taxon>Malvaceae</taxon>
        <taxon>Malvoideae</taxon>
        <taxon>Gossypium</taxon>
    </lineage>
</organism>
<dbReference type="EMBL" id="JABEZW010000013">
    <property type="protein sequence ID" value="MBA0783284.1"/>
    <property type="molecule type" value="Genomic_DNA"/>
</dbReference>
<gene>
    <name evidence="1" type="ORF">Gotri_001020</name>
</gene>